<reference evidence="2 3" key="1">
    <citation type="journal article" date="2020" name="Cell Host Microbe">
        <title>Functional and Genomic Variation between Human-Derived Isolates of Lachnospiraceae Reveals Inter- and Intra-Species Diversity.</title>
        <authorList>
            <person name="Sorbara M.T."/>
            <person name="Littmann E.R."/>
            <person name="Fontana E."/>
            <person name="Moody T.U."/>
            <person name="Kohout C.E."/>
            <person name="Gjonbalaj M."/>
            <person name="Eaton V."/>
            <person name="Seok R."/>
            <person name="Leiner I.M."/>
            <person name="Pamer E.G."/>
        </authorList>
    </citation>
    <scope>NUCLEOTIDE SEQUENCE [LARGE SCALE GENOMIC DNA]</scope>
    <source>
        <strain evidence="2 3">MSK.15.26</strain>
    </source>
</reference>
<accession>A0ABX2IGC0</accession>
<dbReference type="RefSeq" id="WP_173750336.1">
    <property type="nucleotide sequence ID" value="NZ_JAAITA010000064.1"/>
</dbReference>
<dbReference type="InterPro" id="IPR018891">
    <property type="entry name" value="AIPR_C"/>
</dbReference>
<proteinExistence type="predicted"/>
<evidence type="ECO:0000313" key="3">
    <source>
        <dbReference type="Proteomes" id="UP000822142"/>
    </source>
</evidence>
<feature type="domain" description="Abortive phage infection protein C-terminal" evidence="1">
    <location>
        <begin position="49"/>
        <end position="238"/>
    </location>
</feature>
<protein>
    <recommendedName>
        <fullName evidence="1">Abortive phage infection protein C-terminal domain-containing protein</fullName>
    </recommendedName>
</protein>
<dbReference type="Proteomes" id="UP000822142">
    <property type="component" value="Unassembled WGS sequence"/>
</dbReference>
<dbReference type="EMBL" id="JAAITA010000064">
    <property type="protein sequence ID" value="NSJ87533.1"/>
    <property type="molecule type" value="Genomic_DNA"/>
</dbReference>
<dbReference type="Pfam" id="PF10592">
    <property type="entry name" value="AIPR"/>
    <property type="match status" value="1"/>
</dbReference>
<evidence type="ECO:0000313" key="2">
    <source>
        <dbReference type="EMBL" id="NSJ87533.1"/>
    </source>
</evidence>
<name>A0ABX2IGC0_BLAHA</name>
<comment type="caution">
    <text evidence="2">The sequence shown here is derived from an EMBL/GenBank/DDBJ whole genome shotgun (WGS) entry which is preliminary data.</text>
</comment>
<keyword evidence="3" id="KW-1185">Reference proteome</keyword>
<gene>
    <name evidence="2" type="ORF">G5A70_15510</name>
</gene>
<evidence type="ECO:0000259" key="1">
    <source>
        <dbReference type="Pfam" id="PF10592"/>
    </source>
</evidence>
<sequence>MASIIKFPAKQVKKMDNPMSELTKDGSKKYVCYVRLQDVPAKFEDWMRTNPRDQKLTTNVAKEIAKSIDSGCKNFHEKNRGIVMSVDKFAYDNKTGMIKVTLSDPEIHGNIDGGHTLKIILTKQKNNELFFEQYVFFEFFTGISSPVELAEARNQSVQVDQRSIEELNRSFEPIKAALKNESFYNRIAFKQNEHVGDKNVIDVREIIAIMNMFNQSLYPKGGDAQPIQSYTGKETSLNEKSNPPAMLGRIV</sequence>
<organism evidence="2 3">
    <name type="scientific">Blautia hansenii</name>
    <name type="common">Ruminococcus hansenii</name>
    <dbReference type="NCBI Taxonomy" id="1322"/>
    <lineage>
        <taxon>Bacteria</taxon>
        <taxon>Bacillati</taxon>
        <taxon>Bacillota</taxon>
        <taxon>Clostridia</taxon>
        <taxon>Lachnospirales</taxon>
        <taxon>Lachnospiraceae</taxon>
        <taxon>Blautia</taxon>
    </lineage>
</organism>